<protein>
    <submittedName>
        <fullName evidence="1">Uncharacterized protein</fullName>
    </submittedName>
</protein>
<gene>
    <name evidence="1" type="ORF">Firmicute1046_0660</name>
</gene>
<proteinExistence type="predicted"/>
<evidence type="ECO:0000313" key="1">
    <source>
        <dbReference type="EMBL" id="QGT50990.1"/>
    </source>
</evidence>
<accession>A0A650EML2</accession>
<reference evidence="1" key="1">
    <citation type="journal article" date="2020" name="J. ISSAAS">
        <title>Lactobacilli and other gastrointestinal microbiota of Peromyscus leucopus, reservoir host for agents of Lyme disease and other zoonoses in North America.</title>
        <authorList>
            <person name="Milovic A."/>
            <person name="Bassam K."/>
            <person name="Shao H."/>
            <person name="Chatzistamou I."/>
            <person name="Tufts D.M."/>
            <person name="Diuk-Wasser M."/>
            <person name="Barbour A.G."/>
        </authorList>
    </citation>
    <scope>NUCLEOTIDE SEQUENCE</scope>
    <source>
        <strain evidence="1">LL40</strain>
    </source>
</reference>
<organism evidence="1">
    <name type="scientific">uncultured Bacillota bacterium</name>
    <dbReference type="NCBI Taxonomy" id="344338"/>
    <lineage>
        <taxon>Bacteria</taxon>
        <taxon>Bacillati</taxon>
        <taxon>Bacillota</taxon>
        <taxon>environmental samples</taxon>
    </lineage>
</organism>
<dbReference type="AlphaFoldDB" id="A0A650EML2"/>
<name>A0A650EML2_9FIRM</name>
<dbReference type="EMBL" id="MN577573">
    <property type="protein sequence ID" value="QGT50990.1"/>
    <property type="molecule type" value="Genomic_DNA"/>
</dbReference>
<sequence>MQKDFEEIKKKMSDLFRQEKVDYKEVYKLKLELDEWIEKYYFDNI</sequence>